<dbReference type="Proteomes" id="UP001152622">
    <property type="component" value="Chromosome 5"/>
</dbReference>
<reference evidence="2" key="1">
    <citation type="journal article" date="2023" name="Science">
        <title>Genome structures resolve the early diversification of teleost fishes.</title>
        <authorList>
            <person name="Parey E."/>
            <person name="Louis A."/>
            <person name="Montfort J."/>
            <person name="Bouchez O."/>
            <person name="Roques C."/>
            <person name="Iampietro C."/>
            <person name="Lluch J."/>
            <person name="Castinel A."/>
            <person name="Donnadieu C."/>
            <person name="Desvignes T."/>
            <person name="Floi Bucao C."/>
            <person name="Jouanno E."/>
            <person name="Wen M."/>
            <person name="Mejri S."/>
            <person name="Dirks R."/>
            <person name="Jansen H."/>
            <person name="Henkel C."/>
            <person name="Chen W.J."/>
            <person name="Zahm M."/>
            <person name="Cabau C."/>
            <person name="Klopp C."/>
            <person name="Thompson A.W."/>
            <person name="Robinson-Rechavi M."/>
            <person name="Braasch I."/>
            <person name="Lecointre G."/>
            <person name="Bobe J."/>
            <person name="Postlethwait J.H."/>
            <person name="Berthelot C."/>
            <person name="Roest Crollius H."/>
            <person name="Guiguen Y."/>
        </authorList>
    </citation>
    <scope>NUCLEOTIDE SEQUENCE</scope>
    <source>
        <strain evidence="2">WJC10195</strain>
    </source>
</reference>
<accession>A0A9Q1FHP1</accession>
<evidence type="ECO:0000313" key="2">
    <source>
        <dbReference type="EMBL" id="KAJ8359137.1"/>
    </source>
</evidence>
<evidence type="ECO:0000256" key="1">
    <source>
        <dbReference type="SAM" id="MobiDB-lite"/>
    </source>
</evidence>
<sequence>MGQELEGSGTWRGQELGRVRWAGAGQVRNQTGGDCLGINQADRRQTGKGTAWTEPGGGWTGTRPVRRSEQVRATKVRNGREQARGPRAGASAEAAGEPWTVRGAADRNRHSALNLTPPASPDNVLANMFAFSPSDLATRSPSTKTGTRLIPPHPLIFLTILHTSIMRVSLPKVEQNRHHAALLALLSAPNHCPQSLILQHSLLSHRHPQSPKSLVSRPNCL</sequence>
<comment type="caution">
    <text evidence="2">The sequence shown here is derived from an EMBL/GenBank/DDBJ whole genome shotgun (WGS) entry which is preliminary data.</text>
</comment>
<name>A0A9Q1FHP1_SYNKA</name>
<dbReference type="EMBL" id="JAINUF010000005">
    <property type="protein sequence ID" value="KAJ8359137.1"/>
    <property type="molecule type" value="Genomic_DNA"/>
</dbReference>
<organism evidence="2 3">
    <name type="scientific">Synaphobranchus kaupii</name>
    <name type="common">Kaup's arrowtooth eel</name>
    <dbReference type="NCBI Taxonomy" id="118154"/>
    <lineage>
        <taxon>Eukaryota</taxon>
        <taxon>Metazoa</taxon>
        <taxon>Chordata</taxon>
        <taxon>Craniata</taxon>
        <taxon>Vertebrata</taxon>
        <taxon>Euteleostomi</taxon>
        <taxon>Actinopterygii</taxon>
        <taxon>Neopterygii</taxon>
        <taxon>Teleostei</taxon>
        <taxon>Anguilliformes</taxon>
        <taxon>Synaphobranchidae</taxon>
        <taxon>Synaphobranchus</taxon>
    </lineage>
</organism>
<dbReference type="AlphaFoldDB" id="A0A9Q1FHP1"/>
<feature type="region of interest" description="Disordered" evidence="1">
    <location>
        <begin position="27"/>
        <end position="95"/>
    </location>
</feature>
<protein>
    <submittedName>
        <fullName evidence="2">Uncharacterized protein</fullName>
    </submittedName>
</protein>
<feature type="compositionally biased region" description="Basic and acidic residues" evidence="1">
    <location>
        <begin position="66"/>
        <end position="84"/>
    </location>
</feature>
<keyword evidence="3" id="KW-1185">Reference proteome</keyword>
<proteinExistence type="predicted"/>
<gene>
    <name evidence="2" type="ORF">SKAU_G00156620</name>
</gene>
<evidence type="ECO:0000313" key="3">
    <source>
        <dbReference type="Proteomes" id="UP001152622"/>
    </source>
</evidence>